<evidence type="ECO:0000313" key="1">
    <source>
        <dbReference type="EMBL" id="GJN94125.1"/>
    </source>
</evidence>
<gene>
    <name evidence="1" type="ORF">Rhopal_007199-T1</name>
</gene>
<name>A0AAV5GXC5_9BASI</name>
<dbReference type="AlphaFoldDB" id="A0AAV5GXC5"/>
<sequence>MLQSELELVSLLNAHTTRSAAIKALFPSEVHGCLAGSATSAHLDALAALKPYLALPALLHARRTLALLPMWRSKEIQGETLSDIIDAQRDWVTSNDCPAQMKDDYLVHPLTHDFGIVTDLRSALTVVWDRLAHGDGVVLRATNAEGDNVVLCDEVAHFQSLLNEASGGVLANRSVLSILTGKYKDDTYSNSDLDLFLVGLKPEQLIPKVNAIIEQIKSAIALALSAGNSASPSTAGGDPASVSSELLVIKGFNAITLVPPLGFTPRRTIQIVLQSHKSTFDALAWFDLDCCALGWDGKEVLAVPRAIRALALGFNLYDPKVARKEDPSSGLVAARAVKYLARGFSLALSATALEVLQVDDIDFPEVLDACRVRASDPAAARAEPSYGLGNMLRREHVARCRNAQLGGALAVDPDSEALAANYGAGGLDVDYGAGGLAIDYGAGGLAIDYGAGHSSWMHALRLSDLLTASNDAIMQRYRQHGDRTFLLDLDPSQAGAGRDKWSKVQNIQYFIKIPSSLLPLIAAADAKLQQIDQDARIDSANVKRRKLEHVLSSPVFARNDAAAIAAALETVQQSLFLETSSDIGSVVPNSFPGQFAQKRRRSNFENSCTPSDSSAATASGTEVESDRSLLGFIKSYDGADLAHTSALNGHEYRVATLAGLWQFRGLDPIVERALTVVWQSTARAAVSLRSDNIFAVATRLSDELRRIEESALAERQRGPRSLMRVGVWDEDRKRFLLQWVRDKQMV</sequence>
<keyword evidence="2" id="KW-1185">Reference proteome</keyword>
<organism evidence="1 2">
    <name type="scientific">Rhodotorula paludigena</name>
    <dbReference type="NCBI Taxonomy" id="86838"/>
    <lineage>
        <taxon>Eukaryota</taxon>
        <taxon>Fungi</taxon>
        <taxon>Dikarya</taxon>
        <taxon>Basidiomycota</taxon>
        <taxon>Pucciniomycotina</taxon>
        <taxon>Microbotryomycetes</taxon>
        <taxon>Sporidiobolales</taxon>
        <taxon>Sporidiobolaceae</taxon>
        <taxon>Rhodotorula</taxon>
    </lineage>
</organism>
<protein>
    <recommendedName>
        <fullName evidence="3">Polymerase nucleotidyl transferase domain-containing protein</fullName>
    </recommendedName>
</protein>
<comment type="caution">
    <text evidence="1">The sequence shown here is derived from an EMBL/GenBank/DDBJ whole genome shotgun (WGS) entry which is preliminary data.</text>
</comment>
<evidence type="ECO:0008006" key="3">
    <source>
        <dbReference type="Google" id="ProtNLM"/>
    </source>
</evidence>
<dbReference type="Proteomes" id="UP001342314">
    <property type="component" value="Unassembled WGS sequence"/>
</dbReference>
<evidence type="ECO:0000313" key="2">
    <source>
        <dbReference type="Proteomes" id="UP001342314"/>
    </source>
</evidence>
<dbReference type="EMBL" id="BQKY01000016">
    <property type="protein sequence ID" value="GJN94125.1"/>
    <property type="molecule type" value="Genomic_DNA"/>
</dbReference>
<proteinExistence type="predicted"/>
<reference evidence="1 2" key="1">
    <citation type="submission" date="2021-12" db="EMBL/GenBank/DDBJ databases">
        <title>High titer production of polyol ester of fatty acids by Rhodotorula paludigena BS15 towards product separation-free biomass refinery.</title>
        <authorList>
            <person name="Mano J."/>
            <person name="Ono H."/>
            <person name="Tanaka T."/>
            <person name="Naito K."/>
            <person name="Sushida H."/>
            <person name="Ike M."/>
            <person name="Tokuyasu K."/>
            <person name="Kitaoka M."/>
        </authorList>
    </citation>
    <scope>NUCLEOTIDE SEQUENCE [LARGE SCALE GENOMIC DNA]</scope>
    <source>
        <strain evidence="1 2">BS15</strain>
    </source>
</reference>
<accession>A0AAV5GXC5</accession>